<evidence type="ECO:0000256" key="9">
    <source>
        <dbReference type="ARBA" id="ARBA00023163"/>
    </source>
</evidence>
<dbReference type="InterPro" id="IPR013087">
    <property type="entry name" value="Znf_C2H2_type"/>
</dbReference>
<dbReference type="SMART" id="SM00355">
    <property type="entry name" value="ZnF_C2H2"/>
    <property type="match status" value="3"/>
</dbReference>
<evidence type="ECO:0000256" key="6">
    <source>
        <dbReference type="ARBA" id="ARBA00022833"/>
    </source>
</evidence>
<dbReference type="Proteomes" id="UP000198287">
    <property type="component" value="Unassembled WGS sequence"/>
</dbReference>
<dbReference type="InterPro" id="IPR036236">
    <property type="entry name" value="Znf_C2H2_sf"/>
</dbReference>
<keyword evidence="5 11" id="KW-0863">Zinc-finger</keyword>
<evidence type="ECO:0000256" key="7">
    <source>
        <dbReference type="ARBA" id="ARBA00023015"/>
    </source>
</evidence>
<dbReference type="GO" id="GO:0005634">
    <property type="term" value="C:nucleus"/>
    <property type="evidence" value="ECO:0007669"/>
    <property type="project" value="UniProtKB-SubCell"/>
</dbReference>
<evidence type="ECO:0000256" key="1">
    <source>
        <dbReference type="ARBA" id="ARBA00004123"/>
    </source>
</evidence>
<comment type="caution">
    <text evidence="14">The sequence shown here is derived from an EMBL/GenBank/DDBJ whole genome shotgun (WGS) entry which is preliminary data.</text>
</comment>
<evidence type="ECO:0000256" key="3">
    <source>
        <dbReference type="ARBA" id="ARBA00022723"/>
    </source>
</evidence>
<dbReference type="GO" id="GO:0008270">
    <property type="term" value="F:zinc ion binding"/>
    <property type="evidence" value="ECO:0007669"/>
    <property type="project" value="UniProtKB-KW"/>
</dbReference>
<dbReference type="InterPro" id="IPR049548">
    <property type="entry name" value="Sina-like_RING"/>
</dbReference>
<gene>
    <name evidence="14" type="ORF">Fcan01_22067</name>
</gene>
<dbReference type="OrthoDB" id="4788989at2759"/>
<keyword evidence="10" id="KW-0539">Nucleus</keyword>
<dbReference type="Gene3D" id="3.30.160.60">
    <property type="entry name" value="Classic Zinc Finger"/>
    <property type="match status" value="2"/>
</dbReference>
<evidence type="ECO:0000313" key="15">
    <source>
        <dbReference type="Proteomes" id="UP000198287"/>
    </source>
</evidence>
<dbReference type="InterPro" id="IPR013083">
    <property type="entry name" value="Znf_RING/FYVE/PHD"/>
</dbReference>
<dbReference type="PANTHER" id="PTHR24406">
    <property type="entry name" value="TRANSCRIPTIONAL REPRESSOR CTCFL-RELATED"/>
    <property type="match status" value="1"/>
</dbReference>
<evidence type="ECO:0000313" key="14">
    <source>
        <dbReference type="EMBL" id="OXA43290.1"/>
    </source>
</evidence>
<dbReference type="AlphaFoldDB" id="A0A226DDU8"/>
<dbReference type="InterPro" id="IPR050888">
    <property type="entry name" value="ZnF_C2H2-type_TF"/>
</dbReference>
<feature type="domain" description="C2H2-type" evidence="13">
    <location>
        <begin position="164"/>
        <end position="191"/>
    </location>
</feature>
<dbReference type="PROSITE" id="PS00028">
    <property type="entry name" value="ZINC_FINGER_C2H2_1"/>
    <property type="match status" value="3"/>
</dbReference>
<dbReference type="SUPFAM" id="SSF57850">
    <property type="entry name" value="RING/U-box"/>
    <property type="match status" value="1"/>
</dbReference>
<feature type="domain" description="C2H2-type" evidence="13">
    <location>
        <begin position="195"/>
        <end position="223"/>
    </location>
</feature>
<evidence type="ECO:0000256" key="11">
    <source>
        <dbReference type="PROSITE-ProRule" id="PRU00042"/>
    </source>
</evidence>
<evidence type="ECO:0000256" key="10">
    <source>
        <dbReference type="ARBA" id="ARBA00023242"/>
    </source>
</evidence>
<dbReference type="Gene3D" id="3.30.40.10">
    <property type="entry name" value="Zinc/RING finger domain, C3HC4 (zinc finger)"/>
    <property type="match status" value="1"/>
</dbReference>
<dbReference type="Pfam" id="PF00096">
    <property type="entry name" value="zf-C2H2"/>
    <property type="match status" value="2"/>
</dbReference>
<reference evidence="14 15" key="1">
    <citation type="submission" date="2015-12" db="EMBL/GenBank/DDBJ databases">
        <title>The genome of Folsomia candida.</title>
        <authorList>
            <person name="Faddeeva A."/>
            <person name="Derks M.F."/>
            <person name="Anvar Y."/>
            <person name="Smit S."/>
            <person name="Van Straalen N."/>
            <person name="Roelofs D."/>
        </authorList>
    </citation>
    <scope>NUCLEOTIDE SEQUENCE [LARGE SCALE GENOMIC DNA]</scope>
    <source>
        <strain evidence="14 15">VU population</strain>
        <tissue evidence="14">Whole body</tissue>
    </source>
</reference>
<proteinExistence type="inferred from homology"/>
<accession>A0A226DDU8</accession>
<keyword evidence="6" id="KW-0862">Zinc</keyword>
<dbReference type="GO" id="GO:0003677">
    <property type="term" value="F:DNA binding"/>
    <property type="evidence" value="ECO:0007669"/>
    <property type="project" value="UniProtKB-KW"/>
</dbReference>
<name>A0A226DDU8_FOLCA</name>
<keyword evidence="3" id="KW-0479">Metal-binding</keyword>
<keyword evidence="7" id="KW-0805">Transcription regulation</keyword>
<evidence type="ECO:0000256" key="5">
    <source>
        <dbReference type="ARBA" id="ARBA00022771"/>
    </source>
</evidence>
<dbReference type="Pfam" id="PF23612">
    <property type="entry name" value="zf-C2H2_ZN142"/>
    <property type="match status" value="1"/>
</dbReference>
<dbReference type="PROSITE" id="PS50157">
    <property type="entry name" value="ZINC_FINGER_C2H2_2"/>
    <property type="match status" value="3"/>
</dbReference>
<dbReference type="STRING" id="158441.A0A226DDU8"/>
<evidence type="ECO:0000256" key="8">
    <source>
        <dbReference type="ARBA" id="ARBA00023125"/>
    </source>
</evidence>
<keyword evidence="4" id="KW-0677">Repeat</keyword>
<evidence type="ECO:0000259" key="13">
    <source>
        <dbReference type="PROSITE" id="PS50157"/>
    </source>
</evidence>
<dbReference type="InterPro" id="IPR057829">
    <property type="entry name" value="Znf_C2H2_ZN142_21/23"/>
</dbReference>
<comment type="similarity">
    <text evidence="2">Belongs to the krueppel C2H2-type zinc-finger protein family.</text>
</comment>
<keyword evidence="8" id="KW-0238">DNA-binding</keyword>
<feature type="domain" description="C2H2-type" evidence="13">
    <location>
        <begin position="136"/>
        <end position="163"/>
    </location>
</feature>
<feature type="region of interest" description="Disordered" evidence="12">
    <location>
        <begin position="93"/>
        <end position="128"/>
    </location>
</feature>
<feature type="compositionally biased region" description="Low complexity" evidence="12">
    <location>
        <begin position="110"/>
        <end position="119"/>
    </location>
</feature>
<sequence>MSHSGFPELMAHLECPVCLDTFSGRVLQCKNGHNICAEHAPKLRKKCPVCRTSYGRYSCRNLLAENLAALQTKNWIDQENPRVQDRRRFWDAHPAMDRNVTNNDDESSRVGDSSSNDESSSGDESSESDESFAASFRCTLCPIEFKTLAKLRRHIVTHTKEKPFKCSTCAFSFSEKYNLQAHERVHLAKSDRPLVQCTLCLQTFLNNSTLRQHIRNKHENSRPSYDCPLLQETKQCLSFEISYSGKLLYQQGSNLPLWKM</sequence>
<evidence type="ECO:0000256" key="4">
    <source>
        <dbReference type="ARBA" id="ARBA00022737"/>
    </source>
</evidence>
<protein>
    <submittedName>
        <fullName evidence="14">Transcriptional repressor CTCFL</fullName>
    </submittedName>
</protein>
<dbReference type="EMBL" id="LNIX01000023">
    <property type="protein sequence ID" value="OXA43290.1"/>
    <property type="molecule type" value="Genomic_DNA"/>
</dbReference>
<organism evidence="14 15">
    <name type="scientific">Folsomia candida</name>
    <name type="common">Springtail</name>
    <dbReference type="NCBI Taxonomy" id="158441"/>
    <lineage>
        <taxon>Eukaryota</taxon>
        <taxon>Metazoa</taxon>
        <taxon>Ecdysozoa</taxon>
        <taxon>Arthropoda</taxon>
        <taxon>Hexapoda</taxon>
        <taxon>Collembola</taxon>
        <taxon>Entomobryomorpha</taxon>
        <taxon>Isotomoidea</taxon>
        <taxon>Isotomidae</taxon>
        <taxon>Proisotominae</taxon>
        <taxon>Folsomia</taxon>
    </lineage>
</organism>
<dbReference type="FunFam" id="3.30.160.60:FF:001156">
    <property type="entry name" value="Zinc finger protein 407"/>
    <property type="match status" value="1"/>
</dbReference>
<keyword evidence="9" id="KW-0804">Transcription</keyword>
<comment type="subcellular location">
    <subcellularLocation>
        <location evidence="1">Nucleus</location>
    </subcellularLocation>
</comment>
<dbReference type="OMA" id="HNICAEH"/>
<dbReference type="Pfam" id="PF21362">
    <property type="entry name" value="Sina_RING"/>
    <property type="match status" value="1"/>
</dbReference>
<evidence type="ECO:0000256" key="2">
    <source>
        <dbReference type="ARBA" id="ARBA00006991"/>
    </source>
</evidence>
<keyword evidence="15" id="KW-1185">Reference proteome</keyword>
<evidence type="ECO:0000256" key="12">
    <source>
        <dbReference type="SAM" id="MobiDB-lite"/>
    </source>
</evidence>
<dbReference type="SUPFAM" id="SSF57667">
    <property type="entry name" value="beta-beta-alpha zinc fingers"/>
    <property type="match status" value="1"/>
</dbReference>